<sequence length="38" mass="4218">MNGIDPQAWLTATLTAIVKGHKPSQIDDLLPWNYHSNA</sequence>
<evidence type="ECO:0000259" key="1">
    <source>
        <dbReference type="Pfam" id="PF13817"/>
    </source>
</evidence>
<comment type="caution">
    <text evidence="2">The sequence shown here is derived from an EMBL/GenBank/DDBJ whole genome shotgun (WGS) entry which is preliminary data.</text>
</comment>
<name>A0A0F3INI6_9PROT</name>
<evidence type="ECO:0000313" key="2">
    <source>
        <dbReference type="EMBL" id="KJV07114.1"/>
    </source>
</evidence>
<accession>A0A0F3INI6</accession>
<organism evidence="2 3">
    <name type="scientific">Elstera litoralis</name>
    <dbReference type="NCBI Taxonomy" id="552518"/>
    <lineage>
        <taxon>Bacteria</taxon>
        <taxon>Pseudomonadati</taxon>
        <taxon>Pseudomonadota</taxon>
        <taxon>Alphaproteobacteria</taxon>
        <taxon>Rhodospirillales</taxon>
        <taxon>Rhodospirillaceae</taxon>
        <taxon>Elstera</taxon>
    </lineage>
</organism>
<reference evidence="2 3" key="1">
    <citation type="submission" date="2015-03" db="EMBL/GenBank/DDBJ databases">
        <title>Draft genome sequence of Elstera litoralis.</title>
        <authorList>
            <person name="Rahalkar M.C."/>
            <person name="Dhakephalkar P.K."/>
            <person name="Pore S.D."/>
            <person name="Arora P."/>
            <person name="Kapse N.G."/>
            <person name="Pandit P.S."/>
        </authorList>
    </citation>
    <scope>NUCLEOTIDE SEQUENCE [LARGE SCALE GENOMIC DNA]</scope>
    <source>
        <strain evidence="2 3">Dia-1</strain>
    </source>
</reference>
<keyword evidence="3" id="KW-1185">Reference proteome</keyword>
<dbReference type="Pfam" id="PF13817">
    <property type="entry name" value="DDE_Tnp_IS66_C"/>
    <property type="match status" value="1"/>
</dbReference>
<dbReference type="AlphaFoldDB" id="A0A0F3INI6"/>
<dbReference type="InterPro" id="IPR039552">
    <property type="entry name" value="IS66_C"/>
</dbReference>
<proteinExistence type="predicted"/>
<feature type="domain" description="Transposase IS66 C-terminal" evidence="1">
    <location>
        <begin position="1"/>
        <end position="32"/>
    </location>
</feature>
<protein>
    <submittedName>
        <fullName evidence="2">Transposase</fullName>
    </submittedName>
</protein>
<dbReference type="Proteomes" id="UP000033774">
    <property type="component" value="Unassembled WGS sequence"/>
</dbReference>
<gene>
    <name evidence="2" type="ORF">VZ95_20255</name>
</gene>
<evidence type="ECO:0000313" key="3">
    <source>
        <dbReference type="Proteomes" id="UP000033774"/>
    </source>
</evidence>
<dbReference type="EMBL" id="LAJY01000857">
    <property type="protein sequence ID" value="KJV07114.1"/>
    <property type="molecule type" value="Genomic_DNA"/>
</dbReference>